<dbReference type="AlphaFoldDB" id="A0A9D9H6X3"/>
<protein>
    <submittedName>
        <fullName evidence="1">Uncharacterized protein</fullName>
    </submittedName>
</protein>
<dbReference type="Proteomes" id="UP000823636">
    <property type="component" value="Unassembled WGS sequence"/>
</dbReference>
<gene>
    <name evidence="1" type="ORF">IAC54_00715</name>
</gene>
<evidence type="ECO:0000313" key="2">
    <source>
        <dbReference type="Proteomes" id="UP000823636"/>
    </source>
</evidence>
<proteinExistence type="predicted"/>
<sequence length="907" mass="103210">MKKNTIAILLFILSQAVYPQIRRSMLVDMKKGYERVGQADVPEKHRHHAAPLPDTVYCTSIKKQYGWYAPLKMITEETARHHGIVYRFTNRNAKGRWCKMESINGRGDFVSSGLSPYILNIYTSESDMSADTKWVEKLKTTCIFELIPDPSGINLIQERALDKDGNIVYLFSRTPIGRDAYGNEQYVGSYKDCYGLPAEMRKDPGYTYGTLVMITEDKWGNDRVIEYMDAAGITKPNSYGVSAECFVYDAEGRILRKELRDGKGRLAADNRGNCGLEFTWTGYDITSVTCMDTEWKPMKMTSSPFSAGGEGVVRINSRYDMYGRQSELYFTSADGLNPDSNASGIHKIAYSYNDYGDITDIRFYDSNGELVNNSHSGIAVIKKEYDDAGRITEQLNLDKDENPCVTVLYPSRKRYGYGAAGEIVLSEEYSSCTGQEELVYKYEKTDSCIYEMLGDGTYEIDMFDAKGRTVSVAYYEKDGSPRTQLSGWFKNIISYNDSQGKTVVTGMYFDSDGKPVNVGDKGAKRIKETDSLTYTSKNYIYNKDGAMIECVATVFDTTFTKVKSLYDINCYGIPSRSGGYRGARWHRADAIYSCKDELSSFTGRDEFNEKDYIDVTSEQLYYYQRIGANGRSKYYDENNDVIEDFKMLRNELPKVMSVEVTDSIAYSLGLKDNDVVLIYGEYSADFAETPTLNEIMAKWSLYSVLTTEKEKKMVVFRIDPLTLDYRLVEISGLKGSYDKHGFIAHIRYLTKVQKERIIKAIDENVKSNKPLVSWSEFDKGNKYAGDKPVIIAYPDMCRNIRYLSFQQKIPVPAILLASSVESKGLIWHNGMELDAFSDILASRELKSSVYVDASYSFTTDMDNIITITQRKEPLYTDWFYCYVNSNVYRQILKATKSAYKQNRQSGK</sequence>
<accession>A0A9D9H6X3</accession>
<comment type="caution">
    <text evidence="1">The sequence shown here is derived from an EMBL/GenBank/DDBJ whole genome shotgun (WGS) entry which is preliminary data.</text>
</comment>
<name>A0A9D9H6X3_9BACT</name>
<dbReference type="EMBL" id="JADIMW010000006">
    <property type="protein sequence ID" value="MBO8437407.1"/>
    <property type="molecule type" value="Genomic_DNA"/>
</dbReference>
<evidence type="ECO:0000313" key="1">
    <source>
        <dbReference type="EMBL" id="MBO8437407.1"/>
    </source>
</evidence>
<organism evidence="1 2">
    <name type="scientific">Candidatus Caccoplasma merdipullorum</name>
    <dbReference type="NCBI Taxonomy" id="2840718"/>
    <lineage>
        <taxon>Bacteria</taxon>
        <taxon>Pseudomonadati</taxon>
        <taxon>Bacteroidota</taxon>
        <taxon>Bacteroidia</taxon>
        <taxon>Bacteroidales</taxon>
        <taxon>Bacteroidaceae</taxon>
        <taxon>Bacteroidaceae incertae sedis</taxon>
        <taxon>Candidatus Caccoplasma</taxon>
    </lineage>
</organism>
<reference evidence="1" key="2">
    <citation type="journal article" date="2021" name="PeerJ">
        <title>Extensive microbial diversity within the chicken gut microbiome revealed by metagenomics and culture.</title>
        <authorList>
            <person name="Gilroy R."/>
            <person name="Ravi A."/>
            <person name="Getino M."/>
            <person name="Pursley I."/>
            <person name="Horton D.L."/>
            <person name="Alikhan N.F."/>
            <person name="Baker D."/>
            <person name="Gharbi K."/>
            <person name="Hall N."/>
            <person name="Watson M."/>
            <person name="Adriaenssens E.M."/>
            <person name="Foster-Nyarko E."/>
            <person name="Jarju S."/>
            <person name="Secka A."/>
            <person name="Antonio M."/>
            <person name="Oren A."/>
            <person name="Chaudhuri R.R."/>
            <person name="La Ragione R."/>
            <person name="Hildebrand F."/>
            <person name="Pallen M.J."/>
        </authorList>
    </citation>
    <scope>NUCLEOTIDE SEQUENCE</scope>
    <source>
        <strain evidence="1">G3-4614</strain>
    </source>
</reference>
<reference evidence="1" key="1">
    <citation type="submission" date="2020-10" db="EMBL/GenBank/DDBJ databases">
        <authorList>
            <person name="Gilroy R."/>
        </authorList>
    </citation>
    <scope>NUCLEOTIDE SEQUENCE</scope>
    <source>
        <strain evidence="1">G3-4614</strain>
    </source>
</reference>